<feature type="compositionally biased region" description="Polar residues" evidence="1">
    <location>
        <begin position="179"/>
        <end position="193"/>
    </location>
</feature>
<organism evidence="3 4">
    <name type="scientific">Guyanagaster necrorhizus</name>
    <dbReference type="NCBI Taxonomy" id="856835"/>
    <lineage>
        <taxon>Eukaryota</taxon>
        <taxon>Fungi</taxon>
        <taxon>Dikarya</taxon>
        <taxon>Basidiomycota</taxon>
        <taxon>Agaricomycotina</taxon>
        <taxon>Agaricomycetes</taxon>
        <taxon>Agaricomycetidae</taxon>
        <taxon>Agaricales</taxon>
        <taxon>Marasmiineae</taxon>
        <taxon>Physalacriaceae</taxon>
        <taxon>Guyanagaster</taxon>
    </lineage>
</organism>
<feature type="compositionally biased region" description="Low complexity" evidence="1">
    <location>
        <begin position="963"/>
        <end position="988"/>
    </location>
</feature>
<feature type="compositionally biased region" description="Polar residues" evidence="1">
    <location>
        <begin position="1007"/>
        <end position="1024"/>
    </location>
</feature>
<dbReference type="RefSeq" id="XP_043044448.1">
    <property type="nucleotide sequence ID" value="XM_043178777.1"/>
</dbReference>
<feature type="compositionally biased region" description="Low complexity" evidence="1">
    <location>
        <begin position="838"/>
        <end position="865"/>
    </location>
</feature>
<feature type="region of interest" description="Disordered" evidence="1">
    <location>
        <begin position="1183"/>
        <end position="1218"/>
    </location>
</feature>
<accession>A0A9P8AWU7</accession>
<feature type="compositionally biased region" description="Low complexity" evidence="1">
    <location>
        <begin position="358"/>
        <end position="376"/>
    </location>
</feature>
<evidence type="ECO:0000313" key="4">
    <source>
        <dbReference type="Proteomes" id="UP000812287"/>
    </source>
</evidence>
<feature type="compositionally biased region" description="Low complexity" evidence="1">
    <location>
        <begin position="194"/>
        <end position="209"/>
    </location>
</feature>
<dbReference type="InterPro" id="IPR001606">
    <property type="entry name" value="ARID_dom"/>
</dbReference>
<feature type="domain" description="ARID" evidence="2">
    <location>
        <begin position="443"/>
        <end position="547"/>
    </location>
</feature>
<reference evidence="3" key="1">
    <citation type="submission" date="2020-11" db="EMBL/GenBank/DDBJ databases">
        <title>Adaptations for nitrogen fixation in a non-lichenized fungal sporocarp promotes dispersal by wood-feeding termites.</title>
        <authorList>
            <consortium name="DOE Joint Genome Institute"/>
            <person name="Koch R.A."/>
            <person name="Yoon G."/>
            <person name="Arayal U."/>
            <person name="Lail K."/>
            <person name="Amirebrahimi M."/>
            <person name="Labutti K."/>
            <person name="Lipzen A."/>
            <person name="Riley R."/>
            <person name="Barry K."/>
            <person name="Henrissat B."/>
            <person name="Grigoriev I.V."/>
            <person name="Herr J.R."/>
            <person name="Aime M.C."/>
        </authorList>
    </citation>
    <scope>NUCLEOTIDE SEQUENCE</scope>
    <source>
        <strain evidence="3">MCA 3950</strain>
    </source>
</reference>
<evidence type="ECO:0000313" key="3">
    <source>
        <dbReference type="EMBL" id="KAG7450948.1"/>
    </source>
</evidence>
<gene>
    <name evidence="3" type="ORF">BT62DRAFT_1071563</name>
</gene>
<feature type="compositionally biased region" description="Low complexity" evidence="1">
    <location>
        <begin position="1143"/>
        <end position="1158"/>
    </location>
</feature>
<dbReference type="SMART" id="SM01014">
    <property type="entry name" value="ARID"/>
    <property type="match status" value="1"/>
</dbReference>
<feature type="compositionally biased region" description="Low complexity" evidence="1">
    <location>
        <begin position="943"/>
        <end position="955"/>
    </location>
</feature>
<dbReference type="Proteomes" id="UP000812287">
    <property type="component" value="Unassembled WGS sequence"/>
</dbReference>
<feature type="region of interest" description="Disordered" evidence="1">
    <location>
        <begin position="838"/>
        <end position="1103"/>
    </location>
</feature>
<feature type="compositionally biased region" description="Low complexity" evidence="1">
    <location>
        <begin position="901"/>
        <end position="919"/>
    </location>
</feature>
<feature type="region of interest" description="Disordered" evidence="1">
    <location>
        <begin position="86"/>
        <end position="143"/>
    </location>
</feature>
<feature type="compositionally biased region" description="Polar residues" evidence="1">
    <location>
        <begin position="86"/>
        <end position="98"/>
    </location>
</feature>
<evidence type="ECO:0000256" key="1">
    <source>
        <dbReference type="SAM" id="MobiDB-lite"/>
    </source>
</evidence>
<dbReference type="GO" id="GO:0003677">
    <property type="term" value="F:DNA binding"/>
    <property type="evidence" value="ECO:0007669"/>
    <property type="project" value="InterPro"/>
</dbReference>
<dbReference type="Gene3D" id="1.10.150.60">
    <property type="entry name" value="ARID DNA-binding domain"/>
    <property type="match status" value="1"/>
</dbReference>
<feature type="compositionally biased region" description="Low complexity" evidence="1">
    <location>
        <begin position="20"/>
        <end position="33"/>
    </location>
</feature>
<protein>
    <recommendedName>
        <fullName evidence="2">ARID domain-containing protein</fullName>
    </recommendedName>
</protein>
<comment type="caution">
    <text evidence="3">The sequence shown here is derived from an EMBL/GenBank/DDBJ whole genome shotgun (WGS) entry which is preliminary data.</text>
</comment>
<feature type="compositionally biased region" description="Polar residues" evidence="1">
    <location>
        <begin position="336"/>
        <end position="357"/>
    </location>
</feature>
<dbReference type="GeneID" id="66101071"/>
<proteinExistence type="predicted"/>
<feature type="compositionally biased region" description="Polar residues" evidence="1">
    <location>
        <begin position="390"/>
        <end position="420"/>
    </location>
</feature>
<dbReference type="AlphaFoldDB" id="A0A9P8AWU7"/>
<dbReference type="Pfam" id="PF01388">
    <property type="entry name" value="ARID"/>
    <property type="match status" value="1"/>
</dbReference>
<feature type="region of interest" description="Disordered" evidence="1">
    <location>
        <begin position="20"/>
        <end position="45"/>
    </location>
</feature>
<dbReference type="SMART" id="SM00501">
    <property type="entry name" value="BRIGHT"/>
    <property type="match status" value="1"/>
</dbReference>
<dbReference type="EMBL" id="MU250525">
    <property type="protein sequence ID" value="KAG7450948.1"/>
    <property type="molecule type" value="Genomic_DNA"/>
</dbReference>
<dbReference type="SUPFAM" id="SSF46774">
    <property type="entry name" value="ARID-like"/>
    <property type="match status" value="1"/>
</dbReference>
<keyword evidence="4" id="KW-1185">Reference proteome</keyword>
<name>A0A9P8AWU7_9AGAR</name>
<feature type="region of interest" description="Disordered" evidence="1">
    <location>
        <begin position="329"/>
        <end position="436"/>
    </location>
</feature>
<feature type="compositionally biased region" description="Low complexity" evidence="1">
    <location>
        <begin position="1052"/>
        <end position="1066"/>
    </location>
</feature>
<feature type="region of interest" description="Disordered" evidence="1">
    <location>
        <begin position="1138"/>
        <end position="1165"/>
    </location>
</feature>
<dbReference type="OrthoDB" id="1938591at2759"/>
<dbReference type="InterPro" id="IPR036431">
    <property type="entry name" value="ARID_dom_sf"/>
</dbReference>
<sequence length="1274" mass="138811">MADRLSQYSMMANFNPSMLQPHQMQQQTSQQQHQDNHQAMPPFPEQSHLWNQMQHLQNQFRPNNGTDVNSPQINQQMADLLRSQNMAARAHGQQQQPFSLGVPQIGTGPSGGASQQPPFHDPPSQRPSIGFSNVVGGGSLQAPLSQNSMQARNAMMQAITGNQNHNRQLELIGMAANQQNQNGPMSFNSRLNTQQRPQQPQQQQQQQHQSVNQLGQSDIFSPAMSTNDALRRASPANPSTQMGGRPHQFTMGPNGVPRPQFTLDVQNRIMTLQSMISSGENSLRHLQNNHAGMPDAAFISQVKTQQTDISKAKEMLGRVVLMANNNNMHNMNTANQQSHPPSQPQWMQPQVSSFGNGQPSHQPQPSNLQPSPSQHHPQPPPQNHSMPQIIPSNRSVSTSQPTPSQISLNGTQFPFGMNTSAGGGQPGVSNGMSNSFGLAHPPPLEKPRFETTYMNYLNSKGLNRDIRALATIENRSVDIHALHTHVMQEGGAAKVSQKELWAAIAARLGYVQFPGSETEPAKSGPVTAHQLEQIYKDHLAHFDTVYVTTVLDSRRKQQASMAAQQLANPANLTKPMNAAQMQMVMAYAELSPAELRAKGVQEHVIQFIENNRAQIQRTAAEQNMFRGNLRGAPTNQPVQQLSEGMGRVANNRQFTTTPSQNPAANPLGTPPPQFMPNTPLQNGAADGSNIMEHRPHLPSNNIISQFMRGNQDQLTRISNMLSQVKHDFLANRMAALGTVRVLPEERMAYNAVVEQLHRATLELESQLPVLYLFANGKNDVWVKRLAVIAVTVQQQRNFLSATNPRFIVNLDNLRLMLSEVQKGHERFNAMAQMIIAQQHQQQQQQHQHQQQHQQQQQQQQHQQQQPPLPPSGSIVNGPSAPGMSMPSRPVVSQQPNAGPIHPGQQVHQPQSQHHSNVPSTINRPPTAAPPTPSLPMKKKPIQPVSSSPAGATVASPTPPPVPAASTPTPNASTPSATNSISITSSPKSPKVKAPNKPGKVSKRRISKASSTPTIEPAQTPNPTLINGVKRPREEETLALASTPSGASGSGIAATPPSGPSISAASEPSPPKKAKTDWEGPPNDALKKREETIENIQTEEDASQFLERMTELIKMAGEGQESTLPSDILETLDMILKGYSAAPDGSDGTSVGEGSSTGERVPTPSIAGADEFVEFFDFSLFETEAVDDDEGSKAPTPDLVPSSANPSPESGSEADAAHQALTFSDFKTEEPSDPLRLGIFKEVDGGESAYFQSTEWKWDSPMTTLEQPWAIFTSS</sequence>
<evidence type="ECO:0000259" key="2">
    <source>
        <dbReference type="PROSITE" id="PS51011"/>
    </source>
</evidence>
<feature type="region of interest" description="Disordered" evidence="1">
    <location>
        <begin position="179"/>
        <end position="213"/>
    </location>
</feature>
<dbReference type="CDD" id="cd16100">
    <property type="entry name" value="ARID"/>
    <property type="match status" value="1"/>
</dbReference>
<feature type="compositionally biased region" description="Polar residues" evidence="1">
    <location>
        <begin position="427"/>
        <end position="436"/>
    </location>
</feature>
<dbReference type="PROSITE" id="PS51011">
    <property type="entry name" value="ARID"/>
    <property type="match status" value="1"/>
</dbReference>